<sequence>EHQSMVLSGFVKRAGGALVKLGSKLPYVGGLIKFFGGGDKEAKK</sequence>
<dbReference type="Proteomes" id="UP000789508">
    <property type="component" value="Unassembled WGS sequence"/>
</dbReference>
<dbReference type="AlphaFoldDB" id="A0A9N9NP80"/>
<feature type="non-terminal residue" evidence="1">
    <location>
        <position position="1"/>
    </location>
</feature>
<feature type="non-terminal residue" evidence="1">
    <location>
        <position position="44"/>
    </location>
</feature>
<accession>A0A9N9NP80</accession>
<name>A0A9N9NP80_9GLOM</name>
<dbReference type="OrthoDB" id="10391850at2759"/>
<reference evidence="1" key="1">
    <citation type="submission" date="2021-06" db="EMBL/GenBank/DDBJ databases">
        <authorList>
            <person name="Kallberg Y."/>
            <person name="Tangrot J."/>
            <person name="Rosling A."/>
        </authorList>
    </citation>
    <scope>NUCLEOTIDE SEQUENCE</scope>
    <source>
        <strain evidence="1">FL130A</strain>
    </source>
</reference>
<proteinExistence type="predicted"/>
<evidence type="ECO:0000313" key="1">
    <source>
        <dbReference type="EMBL" id="CAG8756880.1"/>
    </source>
</evidence>
<comment type="caution">
    <text evidence="1">The sequence shown here is derived from an EMBL/GenBank/DDBJ whole genome shotgun (WGS) entry which is preliminary data.</text>
</comment>
<organism evidence="1 2">
    <name type="scientific">Ambispora leptoticha</name>
    <dbReference type="NCBI Taxonomy" id="144679"/>
    <lineage>
        <taxon>Eukaryota</taxon>
        <taxon>Fungi</taxon>
        <taxon>Fungi incertae sedis</taxon>
        <taxon>Mucoromycota</taxon>
        <taxon>Glomeromycotina</taxon>
        <taxon>Glomeromycetes</taxon>
        <taxon>Archaeosporales</taxon>
        <taxon>Ambisporaceae</taxon>
        <taxon>Ambispora</taxon>
    </lineage>
</organism>
<evidence type="ECO:0000313" key="2">
    <source>
        <dbReference type="Proteomes" id="UP000789508"/>
    </source>
</evidence>
<keyword evidence="2" id="KW-1185">Reference proteome</keyword>
<gene>
    <name evidence="1" type="ORF">ALEPTO_LOCUS13516</name>
</gene>
<protein>
    <submittedName>
        <fullName evidence="1">6819_t:CDS:1</fullName>
    </submittedName>
</protein>
<dbReference type="EMBL" id="CAJVPS010044066">
    <property type="protein sequence ID" value="CAG8756880.1"/>
    <property type="molecule type" value="Genomic_DNA"/>
</dbReference>